<dbReference type="EMBL" id="CP050063">
    <property type="protein sequence ID" value="QIP17314.1"/>
    <property type="molecule type" value="Genomic_DNA"/>
</dbReference>
<dbReference type="PANTHER" id="PTHR46825:SF9">
    <property type="entry name" value="BETA-LACTAMASE-RELATED DOMAIN-CONTAINING PROTEIN"/>
    <property type="match status" value="1"/>
</dbReference>
<dbReference type="AlphaFoldDB" id="A0A6G9AY49"/>
<keyword evidence="1" id="KW-0812">Transmembrane</keyword>
<proteinExistence type="predicted"/>
<evidence type="ECO:0000256" key="1">
    <source>
        <dbReference type="SAM" id="Phobius"/>
    </source>
</evidence>
<gene>
    <name evidence="3" type="ORF">G8759_34085</name>
</gene>
<protein>
    <submittedName>
        <fullName evidence="3">Beta-lactamase family protein</fullName>
    </submittedName>
</protein>
<evidence type="ECO:0000313" key="4">
    <source>
        <dbReference type="Proteomes" id="UP000501802"/>
    </source>
</evidence>
<dbReference type="KEGG" id="spib:G8759_34085"/>
<dbReference type="Gene3D" id="3.40.710.10">
    <property type="entry name" value="DD-peptidase/beta-lactamase superfamily"/>
    <property type="match status" value="1"/>
</dbReference>
<dbReference type="RefSeq" id="WP_167218048.1">
    <property type="nucleotide sequence ID" value="NZ_CP050063.1"/>
</dbReference>
<keyword evidence="1" id="KW-0472">Membrane</keyword>
<organism evidence="3 4">
    <name type="scientific">Spirosoma aureum</name>
    <dbReference type="NCBI Taxonomy" id="2692134"/>
    <lineage>
        <taxon>Bacteria</taxon>
        <taxon>Pseudomonadati</taxon>
        <taxon>Bacteroidota</taxon>
        <taxon>Cytophagia</taxon>
        <taxon>Cytophagales</taxon>
        <taxon>Cytophagaceae</taxon>
        <taxon>Spirosoma</taxon>
    </lineage>
</organism>
<reference evidence="3 4" key="1">
    <citation type="submission" date="2020-03" db="EMBL/GenBank/DDBJ databases">
        <authorList>
            <person name="Kim M.K."/>
        </authorList>
    </citation>
    <scope>NUCLEOTIDE SEQUENCE [LARGE SCALE GENOMIC DNA]</scope>
    <source>
        <strain evidence="3 4">BT328</strain>
    </source>
</reference>
<dbReference type="InterPro" id="IPR050491">
    <property type="entry name" value="AmpC-like"/>
</dbReference>
<sequence>MTTFSFTRLSDRLNLLHTTTGTIIVHLLLTGGLAGLLFGCSFINLDDHRNSLDLKVQQAVDKVRLELEKSLGNTVPSMNVYLQTPTHTYFASSVPAGRQPLTPTTVYRFASVTKNFTATAIMKMHQDGWLDYKALITGLIPGSNQPYVPASPDWDIPNKSLITIEQLLQHSAGVYDTDNDTIPELNSSYVNYYLSRDSTHQFTVEEMLKPIIDKKTRVSSYFDPGNGYHYSNTGYVILSRIIERVYSLKSGQPKTFADYLSDHITGPASRVPLPISFPYQAGDIQLPQPNVASLIRRASGRVDGFGPVNMSAHVGEGNGYGTMAALNTYVRSLMRGENVLQSQTVKLLQTEVSTANPSYGLGTSYRINLGYGHNGAIAGYLTTVTYDPASEVSLVAMLPLWDLTQGPNGDTTFEKCFTAMYDAAYAARAALGYPGKP</sequence>
<evidence type="ECO:0000313" key="3">
    <source>
        <dbReference type="EMBL" id="QIP17314.1"/>
    </source>
</evidence>
<evidence type="ECO:0000259" key="2">
    <source>
        <dbReference type="Pfam" id="PF00144"/>
    </source>
</evidence>
<feature type="domain" description="Beta-lactamase-related" evidence="2">
    <location>
        <begin position="95"/>
        <end position="398"/>
    </location>
</feature>
<dbReference type="InterPro" id="IPR012338">
    <property type="entry name" value="Beta-lactam/transpept-like"/>
</dbReference>
<feature type="transmembrane region" description="Helical" evidence="1">
    <location>
        <begin position="23"/>
        <end position="45"/>
    </location>
</feature>
<dbReference type="PANTHER" id="PTHR46825">
    <property type="entry name" value="D-ALANYL-D-ALANINE-CARBOXYPEPTIDASE/ENDOPEPTIDASE AMPH"/>
    <property type="match status" value="1"/>
</dbReference>
<keyword evidence="4" id="KW-1185">Reference proteome</keyword>
<keyword evidence="1" id="KW-1133">Transmembrane helix</keyword>
<dbReference type="InterPro" id="IPR001466">
    <property type="entry name" value="Beta-lactam-related"/>
</dbReference>
<dbReference type="Pfam" id="PF00144">
    <property type="entry name" value="Beta-lactamase"/>
    <property type="match status" value="1"/>
</dbReference>
<dbReference type="Proteomes" id="UP000501802">
    <property type="component" value="Chromosome"/>
</dbReference>
<dbReference type="SUPFAM" id="SSF56601">
    <property type="entry name" value="beta-lactamase/transpeptidase-like"/>
    <property type="match status" value="1"/>
</dbReference>
<name>A0A6G9AY49_9BACT</name>
<accession>A0A6G9AY49</accession>